<keyword evidence="9 13" id="KW-0234">DNA repair</keyword>
<evidence type="ECO:0000256" key="5">
    <source>
        <dbReference type="ARBA" id="ARBA00022763"/>
    </source>
</evidence>
<dbReference type="CDD" id="cd17916">
    <property type="entry name" value="DEXHc_UvrB"/>
    <property type="match status" value="1"/>
</dbReference>
<evidence type="ECO:0000256" key="10">
    <source>
        <dbReference type="ARBA" id="ARBA00023236"/>
    </source>
</evidence>
<keyword evidence="19" id="KW-1185">Reference proteome</keyword>
<evidence type="ECO:0000256" key="14">
    <source>
        <dbReference type="RuleBase" id="RU003587"/>
    </source>
</evidence>
<evidence type="ECO:0000256" key="13">
    <source>
        <dbReference type="HAMAP-Rule" id="MF_00204"/>
    </source>
</evidence>
<dbReference type="OrthoDB" id="9806651at2"/>
<dbReference type="HAMAP" id="MF_00204">
    <property type="entry name" value="UvrB"/>
    <property type="match status" value="1"/>
</dbReference>
<dbReference type="AlphaFoldDB" id="W6TGW3"/>
<comment type="function">
    <text evidence="13">The UvrABC repair system catalyzes the recognition and processing of DNA lesions. A damage recognition complex composed of 2 UvrA and 2 UvrB subunits scans DNA for abnormalities. Upon binding of the UvrA(2)B(2) complex to a putative damaged site, the DNA wraps around one UvrB monomer. DNA wrap is dependent on ATP binding by UvrB and probably causes local melting of the DNA helix, facilitating insertion of UvrB beta-hairpin between the DNA strands. Then UvrB probes one DNA strand for the presence of a lesion. If a lesion is found the UvrA subunits dissociate and the UvrB-DNA preincision complex is formed. This complex is subsequently bound by UvrC and the second UvrB is released. If no lesion is found, the DNA wraps around the other UvrB subunit that will check the other stand for damage.</text>
</comment>
<dbReference type="GO" id="GO:0009381">
    <property type="term" value="F:excinuclease ABC activity"/>
    <property type="evidence" value="ECO:0007669"/>
    <property type="project" value="UniProtKB-UniRule"/>
</dbReference>
<dbReference type="InterPro" id="IPR004807">
    <property type="entry name" value="UvrB"/>
</dbReference>
<name>W6TGW3_HOLOB</name>
<dbReference type="SUPFAM" id="SSF46600">
    <property type="entry name" value="C-terminal UvrC-binding domain of UvrB"/>
    <property type="match status" value="1"/>
</dbReference>
<dbReference type="Gene3D" id="4.10.860.10">
    <property type="entry name" value="UVR domain"/>
    <property type="match status" value="1"/>
</dbReference>
<dbReference type="Pfam" id="PF00271">
    <property type="entry name" value="Helicase_C"/>
    <property type="match status" value="1"/>
</dbReference>
<evidence type="ECO:0000256" key="9">
    <source>
        <dbReference type="ARBA" id="ARBA00023204"/>
    </source>
</evidence>
<comment type="subunit">
    <text evidence="11 13 14">Forms a heterotetramer with UvrA during the search for lesions. Interacts with UvrC in an incision complex.</text>
</comment>
<accession>W6TGW3</accession>
<dbReference type="InterPro" id="IPR027417">
    <property type="entry name" value="P-loop_NTPase"/>
</dbReference>
<evidence type="ECO:0000256" key="7">
    <source>
        <dbReference type="ARBA" id="ARBA00022840"/>
    </source>
</evidence>
<evidence type="ECO:0000256" key="6">
    <source>
        <dbReference type="ARBA" id="ARBA00022769"/>
    </source>
</evidence>
<dbReference type="InterPro" id="IPR014001">
    <property type="entry name" value="Helicase_ATP-bd"/>
</dbReference>
<dbReference type="STRING" id="1399147.P618_200657"/>
<keyword evidence="3 13" id="KW-0963">Cytoplasm</keyword>
<dbReference type="InterPro" id="IPR024759">
    <property type="entry name" value="UvrB_YAD/RRR_dom"/>
</dbReference>
<evidence type="ECO:0000256" key="11">
    <source>
        <dbReference type="ARBA" id="ARBA00026033"/>
    </source>
</evidence>
<dbReference type="EMBL" id="AWTR02000061">
    <property type="protein sequence ID" value="ETZ07175.1"/>
    <property type="molecule type" value="Genomic_DNA"/>
</dbReference>
<feature type="domain" description="Helicase C-terminal" evidence="17">
    <location>
        <begin position="447"/>
        <end position="609"/>
    </location>
</feature>
<dbReference type="GO" id="GO:0006289">
    <property type="term" value="P:nucleotide-excision repair"/>
    <property type="evidence" value="ECO:0007669"/>
    <property type="project" value="UniProtKB-UniRule"/>
</dbReference>
<dbReference type="Pfam" id="PF17757">
    <property type="entry name" value="UvrB_inter"/>
    <property type="match status" value="1"/>
</dbReference>
<dbReference type="GO" id="GO:0005737">
    <property type="term" value="C:cytoplasm"/>
    <property type="evidence" value="ECO:0007669"/>
    <property type="project" value="UniProtKB-SubCell"/>
</dbReference>
<keyword evidence="10 13" id="KW-0742">SOS response</keyword>
<reference evidence="18 19" key="1">
    <citation type="journal article" date="2014" name="FEMS Microbiol. Lett.">
        <title>Draft genome sequences of three Holospora species (Holospora obtusa, Holospora undulata, and Holospora elegans), endonuclear symbiotic bacteria of the ciliate Paramecium caudatum.</title>
        <authorList>
            <person name="Dohra H."/>
            <person name="Tanaka K."/>
            <person name="Suzuki T."/>
            <person name="Fujishima M."/>
            <person name="Suzuki H."/>
        </authorList>
    </citation>
    <scope>NUCLEOTIDE SEQUENCE [LARGE SCALE GENOMIC DNA]</scope>
    <source>
        <strain evidence="18 19">F1</strain>
    </source>
</reference>
<evidence type="ECO:0000256" key="12">
    <source>
        <dbReference type="ARBA" id="ARBA00029504"/>
    </source>
</evidence>
<dbReference type="PROSITE" id="PS51194">
    <property type="entry name" value="HELICASE_CTER"/>
    <property type="match status" value="1"/>
</dbReference>
<evidence type="ECO:0000256" key="8">
    <source>
        <dbReference type="ARBA" id="ARBA00022881"/>
    </source>
</evidence>
<dbReference type="GO" id="GO:0016887">
    <property type="term" value="F:ATP hydrolysis activity"/>
    <property type="evidence" value="ECO:0007669"/>
    <property type="project" value="InterPro"/>
</dbReference>
<evidence type="ECO:0000259" key="17">
    <source>
        <dbReference type="PROSITE" id="PS51194"/>
    </source>
</evidence>
<evidence type="ECO:0000256" key="1">
    <source>
        <dbReference type="ARBA" id="ARBA00004496"/>
    </source>
</evidence>
<keyword evidence="8 13" id="KW-0267">Excision nuclease</keyword>
<dbReference type="InterPro" id="IPR006935">
    <property type="entry name" value="Helicase/UvrB_N"/>
</dbReference>
<evidence type="ECO:0000259" key="15">
    <source>
        <dbReference type="PROSITE" id="PS50151"/>
    </source>
</evidence>
<evidence type="ECO:0000313" key="19">
    <source>
        <dbReference type="Proteomes" id="UP000019112"/>
    </source>
</evidence>
<dbReference type="InterPro" id="IPR001650">
    <property type="entry name" value="Helicase_C-like"/>
</dbReference>
<keyword evidence="5 13" id="KW-0227">DNA damage</keyword>
<sequence length="669" mass="76232">MSDLHSVFKGYTVIEKSHRPFEIIAPFEPAGHQPQAIHALVQNVLEDKKNQVLLGVTGSGKTFTMAHVISKLQRPTLILAPNKTLAAQLYGEMKCFFPKNSVEYFVSYYDYYQPEAYVPSSGTYIEKESSINEQIERMRHSATRALLEKRDVIVVASVSCIYGLGAVESYQGMSIELKTGQRIPQSDLLKQLVKMHYKRNDVGFKRGMFRVTGDRVDIFPSHYEDHAWSLSFFDEELENIYEIHALTGNRVTKLEKILVFPNSHYVAPGPTIFQAIQGIKEELAQRLREFNDTSRLVEAQRLKERVTFDLESLVHTGTCAGIENYSRYLTGRPAGSPPPTLFEYLPEDALFIVDESHVSVPQIRAMSAGDGVRKRTLAEYGFRLPSCADNRPLHFDEWDRMRPCSIFVSATPAAWEITQAQGEVVEQLVRPTGLLDPVCYVRPTHNQIDDLMNALREVKKDEGRALVTTLTKKMAEDLCAYLEQARFNVRYMHSDVDTLERIHILQDLRKGVFDILIGINLLREGLDIPECQLVAILDADKQGYLRSKTALIQTMGRAARNLKGRVLLYADTMTVSLREALDETNRRRTLQDQFNKEHGIVPKAAFSLAKTILEEDTRTPKATDRKLERFAQYTDSIETLKMEMIKAAESLDFEKAAKLRDWIIQLEKK</sequence>
<dbReference type="SUPFAM" id="SSF52540">
    <property type="entry name" value="P-loop containing nucleoside triphosphate hydrolases"/>
    <property type="match status" value="2"/>
</dbReference>
<evidence type="ECO:0000259" key="16">
    <source>
        <dbReference type="PROSITE" id="PS51192"/>
    </source>
</evidence>
<dbReference type="PANTHER" id="PTHR24029:SF0">
    <property type="entry name" value="UVRABC SYSTEM PROTEIN B"/>
    <property type="match status" value="1"/>
</dbReference>
<dbReference type="GO" id="GO:0003677">
    <property type="term" value="F:DNA binding"/>
    <property type="evidence" value="ECO:0007669"/>
    <property type="project" value="UniProtKB-UniRule"/>
</dbReference>
<dbReference type="Proteomes" id="UP000019112">
    <property type="component" value="Unassembled WGS sequence"/>
</dbReference>
<feature type="domain" description="UVR" evidence="15">
    <location>
        <begin position="634"/>
        <end position="669"/>
    </location>
</feature>
<dbReference type="eggNOG" id="COG0556">
    <property type="taxonomic scope" value="Bacteria"/>
</dbReference>
<dbReference type="NCBIfam" id="TIGR00631">
    <property type="entry name" value="uvrb"/>
    <property type="match status" value="1"/>
</dbReference>
<dbReference type="InterPro" id="IPR001943">
    <property type="entry name" value="UVR_dom"/>
</dbReference>
<evidence type="ECO:0000256" key="2">
    <source>
        <dbReference type="ARBA" id="ARBA00008533"/>
    </source>
</evidence>
<dbReference type="GO" id="GO:0009432">
    <property type="term" value="P:SOS response"/>
    <property type="evidence" value="ECO:0007669"/>
    <property type="project" value="UniProtKB-UniRule"/>
</dbReference>
<dbReference type="SMART" id="SM00490">
    <property type="entry name" value="HELICc"/>
    <property type="match status" value="1"/>
</dbReference>
<gene>
    <name evidence="13" type="primary">uvrB</name>
    <name evidence="18" type="ORF">P618_200657</name>
</gene>
<dbReference type="InterPro" id="IPR041471">
    <property type="entry name" value="UvrB_inter"/>
</dbReference>
<feature type="domain" description="Helicase ATP-binding" evidence="16">
    <location>
        <begin position="42"/>
        <end position="200"/>
    </location>
</feature>
<comment type="domain">
    <text evidence="13">The beta-hairpin motif is involved in DNA binding.</text>
</comment>
<protein>
    <recommendedName>
        <fullName evidence="12 13">UvrABC system protein B</fullName>
        <shortName evidence="13">Protein UvrB</shortName>
    </recommendedName>
    <alternativeName>
        <fullName evidence="13">Excinuclease ABC subunit B</fullName>
    </alternativeName>
</protein>
<dbReference type="Pfam" id="PF04851">
    <property type="entry name" value="ResIII"/>
    <property type="match status" value="1"/>
</dbReference>
<comment type="subcellular location">
    <subcellularLocation>
        <location evidence="1 13 14">Cytoplasm</location>
    </subcellularLocation>
</comment>
<dbReference type="GO" id="GO:0009380">
    <property type="term" value="C:excinuclease repair complex"/>
    <property type="evidence" value="ECO:0007669"/>
    <property type="project" value="InterPro"/>
</dbReference>
<organism evidence="18 19">
    <name type="scientific">Holospora obtusa F1</name>
    <dbReference type="NCBI Taxonomy" id="1399147"/>
    <lineage>
        <taxon>Bacteria</taxon>
        <taxon>Pseudomonadati</taxon>
        <taxon>Pseudomonadota</taxon>
        <taxon>Alphaproteobacteria</taxon>
        <taxon>Holosporales</taxon>
        <taxon>Holosporaceae</taxon>
        <taxon>Holospora</taxon>
    </lineage>
</organism>
<dbReference type="GO" id="GO:0005524">
    <property type="term" value="F:ATP binding"/>
    <property type="evidence" value="ECO:0007669"/>
    <property type="project" value="UniProtKB-UniRule"/>
</dbReference>
<dbReference type="SMART" id="SM00487">
    <property type="entry name" value="DEXDc"/>
    <property type="match status" value="1"/>
</dbReference>
<keyword evidence="6 13" id="KW-0228">DNA excision</keyword>
<evidence type="ECO:0000313" key="18">
    <source>
        <dbReference type="EMBL" id="ETZ07175.1"/>
    </source>
</evidence>
<feature type="binding site" evidence="13">
    <location>
        <begin position="55"/>
        <end position="62"/>
    </location>
    <ligand>
        <name>ATP</name>
        <dbReference type="ChEBI" id="CHEBI:30616"/>
    </ligand>
</feature>
<proteinExistence type="inferred from homology"/>
<comment type="caution">
    <text evidence="18">The sequence shown here is derived from an EMBL/GenBank/DDBJ whole genome shotgun (WGS) entry which is preliminary data.</text>
</comment>
<dbReference type="RefSeq" id="WP_024161151.1">
    <property type="nucleotide sequence ID" value="NZ_AWTR02000061.1"/>
</dbReference>
<dbReference type="InterPro" id="IPR036876">
    <property type="entry name" value="UVR_dom_sf"/>
</dbReference>
<feature type="short sequence motif" description="Beta-hairpin" evidence="13">
    <location>
        <begin position="108"/>
        <end position="131"/>
    </location>
</feature>
<keyword evidence="4 13" id="KW-0547">Nucleotide-binding</keyword>
<dbReference type="NCBIfam" id="NF003673">
    <property type="entry name" value="PRK05298.1"/>
    <property type="match status" value="1"/>
</dbReference>
<dbReference type="Pfam" id="PF12344">
    <property type="entry name" value="UvrB"/>
    <property type="match status" value="1"/>
</dbReference>
<dbReference type="Pfam" id="PF02151">
    <property type="entry name" value="UVR"/>
    <property type="match status" value="1"/>
</dbReference>
<dbReference type="PROSITE" id="PS51192">
    <property type="entry name" value="HELICASE_ATP_BIND_1"/>
    <property type="match status" value="1"/>
</dbReference>
<evidence type="ECO:0000256" key="3">
    <source>
        <dbReference type="ARBA" id="ARBA00022490"/>
    </source>
</evidence>
<dbReference type="PANTHER" id="PTHR24029">
    <property type="entry name" value="UVRABC SYSTEM PROTEIN B"/>
    <property type="match status" value="1"/>
</dbReference>
<dbReference type="PROSITE" id="PS50151">
    <property type="entry name" value="UVR"/>
    <property type="match status" value="1"/>
</dbReference>
<evidence type="ECO:0000256" key="4">
    <source>
        <dbReference type="ARBA" id="ARBA00022741"/>
    </source>
</evidence>
<dbReference type="Gene3D" id="3.40.50.300">
    <property type="entry name" value="P-loop containing nucleotide triphosphate hydrolases"/>
    <property type="match status" value="3"/>
</dbReference>
<keyword evidence="7 13" id="KW-0067">ATP-binding</keyword>
<comment type="similarity">
    <text evidence="2 13 14">Belongs to the UvrB family.</text>
</comment>